<evidence type="ECO:0000256" key="3">
    <source>
        <dbReference type="ARBA" id="ARBA00022692"/>
    </source>
</evidence>
<feature type="transmembrane region" description="Helical" evidence="6">
    <location>
        <begin position="160"/>
        <end position="182"/>
    </location>
</feature>
<dbReference type="PANTHER" id="PTHR43791:SF38">
    <property type="entry name" value="MAJOR FACILITATOR SUPERFAMILY (MFS) PROFILE DOMAIN-CONTAINING PROTEIN"/>
    <property type="match status" value="1"/>
</dbReference>
<reference evidence="8 9" key="1">
    <citation type="submission" date="2019-04" db="EMBL/GenBank/DDBJ databases">
        <title>Friends and foes A comparative genomics study of 23 Aspergillus species from section Flavi.</title>
        <authorList>
            <consortium name="DOE Joint Genome Institute"/>
            <person name="Kjaerbolling I."/>
            <person name="Vesth T."/>
            <person name="Frisvad J.C."/>
            <person name="Nybo J.L."/>
            <person name="Theobald S."/>
            <person name="Kildgaard S."/>
            <person name="Isbrandt T."/>
            <person name="Kuo A."/>
            <person name="Sato A."/>
            <person name="Lyhne E.K."/>
            <person name="Kogle M.E."/>
            <person name="Wiebenga A."/>
            <person name="Kun R.S."/>
            <person name="Lubbers R.J."/>
            <person name="Makela M.R."/>
            <person name="Barry K."/>
            <person name="Chovatia M."/>
            <person name="Clum A."/>
            <person name="Daum C."/>
            <person name="Haridas S."/>
            <person name="He G."/>
            <person name="LaButti K."/>
            <person name="Lipzen A."/>
            <person name="Mondo S."/>
            <person name="Riley R."/>
            <person name="Salamov A."/>
            <person name="Simmons B.A."/>
            <person name="Magnuson J.K."/>
            <person name="Henrissat B."/>
            <person name="Mortensen U.H."/>
            <person name="Larsen T.O."/>
            <person name="Devries R.P."/>
            <person name="Grigoriev I.V."/>
            <person name="Machida M."/>
            <person name="Baker S.E."/>
            <person name="Andersen M.R."/>
        </authorList>
    </citation>
    <scope>NUCLEOTIDE SEQUENCE [LARGE SCALE GENOMIC DNA]</scope>
    <source>
        <strain evidence="8 9">CBS 117626</strain>
    </source>
</reference>
<feature type="transmembrane region" description="Helical" evidence="6">
    <location>
        <begin position="455"/>
        <end position="480"/>
    </location>
</feature>
<feature type="transmembrane region" description="Helical" evidence="6">
    <location>
        <begin position="227"/>
        <end position="247"/>
    </location>
</feature>
<dbReference type="GO" id="GO:0016020">
    <property type="term" value="C:membrane"/>
    <property type="evidence" value="ECO:0007669"/>
    <property type="project" value="UniProtKB-SubCell"/>
</dbReference>
<keyword evidence="2" id="KW-0813">Transport</keyword>
<evidence type="ECO:0000256" key="6">
    <source>
        <dbReference type="SAM" id="Phobius"/>
    </source>
</evidence>
<dbReference type="InterPro" id="IPR011701">
    <property type="entry name" value="MFS"/>
</dbReference>
<feature type="domain" description="Major facilitator superfamily (MFS) profile" evidence="7">
    <location>
        <begin position="45"/>
        <end position="481"/>
    </location>
</feature>
<dbReference type="SUPFAM" id="SSF103473">
    <property type="entry name" value="MFS general substrate transporter"/>
    <property type="match status" value="1"/>
</dbReference>
<feature type="transmembrane region" description="Helical" evidence="6">
    <location>
        <begin position="300"/>
        <end position="323"/>
    </location>
</feature>
<dbReference type="InterPro" id="IPR020846">
    <property type="entry name" value="MFS_dom"/>
</dbReference>
<dbReference type="FunFam" id="1.20.1250.20:FF:000394">
    <property type="entry name" value="MFS general substrate transporter"/>
    <property type="match status" value="1"/>
</dbReference>
<keyword evidence="5 6" id="KW-0472">Membrane</keyword>
<feature type="transmembrane region" description="Helical" evidence="6">
    <location>
        <begin position="362"/>
        <end position="385"/>
    </location>
</feature>
<dbReference type="OrthoDB" id="2985014at2759"/>
<evidence type="ECO:0000256" key="1">
    <source>
        <dbReference type="ARBA" id="ARBA00004141"/>
    </source>
</evidence>
<feature type="transmembrane region" description="Helical" evidence="6">
    <location>
        <begin position="194"/>
        <end position="215"/>
    </location>
</feature>
<dbReference type="PANTHER" id="PTHR43791">
    <property type="entry name" value="PERMEASE-RELATED"/>
    <property type="match status" value="1"/>
</dbReference>
<evidence type="ECO:0000256" key="4">
    <source>
        <dbReference type="ARBA" id="ARBA00022989"/>
    </source>
</evidence>
<protein>
    <submittedName>
        <fullName evidence="8">Major facilitator superfamily domain-containing protein</fullName>
    </submittedName>
</protein>
<feature type="transmembrane region" description="Helical" evidence="6">
    <location>
        <begin position="111"/>
        <end position="130"/>
    </location>
</feature>
<evidence type="ECO:0000256" key="2">
    <source>
        <dbReference type="ARBA" id="ARBA00022448"/>
    </source>
</evidence>
<proteinExistence type="predicted"/>
<evidence type="ECO:0000259" key="7">
    <source>
        <dbReference type="PROSITE" id="PS50850"/>
    </source>
</evidence>
<sequence length="490" mass="53461">MAGHLDMEGKEDLSSKEIENIGEETVPPCSPEEEAALVRKVDLMLLPTMWVMYLLSYMDRTNIGNAKISGMQEDLALTSDQYSICLVVFFVGYVVLEVPSNLILSRTRPSLFLPGIMVIWGTLTCVMGVVKDFKHLVVLRALIGTKTLQWSASIKKDRTLTATGCVESGFAPGVLLVISSWYKKTEQSKRFGVYISAAVLSGAFGGLIAAGIVGGLEGAHGIRGWRWLFIVEGAATVGFALISFFILPDFPATTKRLSARERHIAIARLESDNVTAMTEDGERLSPWQAVLGSVKDWRTWMFVIGYMVIVGASTLSYFYPTLVKGLFGDASTMRINFLTIPIYAVAFVCTGITAYFSDKIPLWRGVVIAAWLAFSLACSIAVCAVYDYTARYALLVLMAAGLWATNGGTLAYASSAFADMQPQVRGVSLALVNALGNLAQIYGSYLFPDSDSPKYIMGFAVISAMLAVGVIVFLILHVWIRRKAKSDARQ</sequence>
<dbReference type="PROSITE" id="PS50850">
    <property type="entry name" value="MFS"/>
    <property type="match status" value="1"/>
</dbReference>
<name>A0A5N6US63_ASPTM</name>
<dbReference type="Pfam" id="PF07690">
    <property type="entry name" value="MFS_1"/>
    <property type="match status" value="2"/>
</dbReference>
<feature type="transmembrane region" description="Helical" evidence="6">
    <location>
        <begin position="392"/>
        <end position="413"/>
    </location>
</feature>
<evidence type="ECO:0000313" key="8">
    <source>
        <dbReference type="EMBL" id="KAE8161488.1"/>
    </source>
</evidence>
<dbReference type="InterPro" id="IPR036259">
    <property type="entry name" value="MFS_trans_sf"/>
</dbReference>
<evidence type="ECO:0000256" key="5">
    <source>
        <dbReference type="ARBA" id="ARBA00023136"/>
    </source>
</evidence>
<dbReference type="EMBL" id="ML738641">
    <property type="protein sequence ID" value="KAE8161488.1"/>
    <property type="molecule type" value="Genomic_DNA"/>
</dbReference>
<keyword evidence="3 6" id="KW-0812">Transmembrane</keyword>
<dbReference type="AlphaFoldDB" id="A0A5N6US63"/>
<feature type="transmembrane region" description="Helical" evidence="6">
    <location>
        <begin position="75"/>
        <end position="96"/>
    </location>
</feature>
<accession>A0A5N6US63</accession>
<organism evidence="8 9">
    <name type="scientific">Aspergillus tamarii</name>
    <dbReference type="NCBI Taxonomy" id="41984"/>
    <lineage>
        <taxon>Eukaryota</taxon>
        <taxon>Fungi</taxon>
        <taxon>Dikarya</taxon>
        <taxon>Ascomycota</taxon>
        <taxon>Pezizomycotina</taxon>
        <taxon>Eurotiomycetes</taxon>
        <taxon>Eurotiomycetidae</taxon>
        <taxon>Eurotiales</taxon>
        <taxon>Aspergillaceae</taxon>
        <taxon>Aspergillus</taxon>
        <taxon>Aspergillus subgen. Circumdati</taxon>
    </lineage>
</organism>
<gene>
    <name evidence="8" type="ORF">BDV40DRAFT_301278</name>
</gene>
<keyword evidence="9" id="KW-1185">Reference proteome</keyword>
<feature type="transmembrane region" description="Helical" evidence="6">
    <location>
        <begin position="335"/>
        <end position="356"/>
    </location>
</feature>
<comment type="subcellular location">
    <subcellularLocation>
        <location evidence="1">Membrane</location>
        <topology evidence="1">Multi-pass membrane protein</topology>
    </subcellularLocation>
</comment>
<dbReference type="Gene3D" id="1.20.1250.20">
    <property type="entry name" value="MFS general substrate transporter like domains"/>
    <property type="match status" value="2"/>
</dbReference>
<dbReference type="GO" id="GO:0022857">
    <property type="term" value="F:transmembrane transporter activity"/>
    <property type="evidence" value="ECO:0007669"/>
    <property type="project" value="InterPro"/>
</dbReference>
<evidence type="ECO:0000313" key="9">
    <source>
        <dbReference type="Proteomes" id="UP000326950"/>
    </source>
</evidence>
<keyword evidence="4 6" id="KW-1133">Transmembrane helix</keyword>
<dbReference type="Proteomes" id="UP000326950">
    <property type="component" value="Unassembled WGS sequence"/>
</dbReference>